<comment type="caution">
    <text evidence="5">The sequence shown here is derived from an EMBL/GenBank/DDBJ whole genome shotgun (WGS) entry which is preliminary data.</text>
</comment>
<dbReference type="Pfam" id="PF12906">
    <property type="entry name" value="RINGv"/>
    <property type="match status" value="1"/>
</dbReference>
<dbReference type="CDD" id="cd16495">
    <property type="entry name" value="RING_CH-C4HC3_MARCH"/>
    <property type="match status" value="1"/>
</dbReference>
<keyword evidence="6" id="KW-1185">Reference proteome</keyword>
<evidence type="ECO:0000256" key="1">
    <source>
        <dbReference type="ARBA" id="ARBA00022723"/>
    </source>
</evidence>
<reference evidence="5 6" key="1">
    <citation type="journal article" date="2020" name="Mol. Plant">
        <title>The Chromosome-Based Rubber Tree Genome Provides New Insights into Spurge Genome Evolution and Rubber Biosynthesis.</title>
        <authorList>
            <person name="Liu J."/>
            <person name="Shi C."/>
            <person name="Shi C.C."/>
            <person name="Li W."/>
            <person name="Zhang Q.J."/>
            <person name="Zhang Y."/>
            <person name="Li K."/>
            <person name="Lu H.F."/>
            <person name="Shi C."/>
            <person name="Zhu S.T."/>
            <person name="Xiao Z.Y."/>
            <person name="Nan H."/>
            <person name="Yue Y."/>
            <person name="Zhu X.G."/>
            <person name="Wu Y."/>
            <person name="Hong X.N."/>
            <person name="Fan G.Y."/>
            <person name="Tong Y."/>
            <person name="Zhang D."/>
            <person name="Mao C.L."/>
            <person name="Liu Y.L."/>
            <person name="Hao S.J."/>
            <person name="Liu W.Q."/>
            <person name="Lv M.Q."/>
            <person name="Zhang H.B."/>
            <person name="Liu Y."/>
            <person name="Hu-Tang G.R."/>
            <person name="Wang J.P."/>
            <person name="Wang J.H."/>
            <person name="Sun Y.H."/>
            <person name="Ni S.B."/>
            <person name="Chen W.B."/>
            <person name="Zhang X.C."/>
            <person name="Jiao Y.N."/>
            <person name="Eichler E.E."/>
            <person name="Li G.H."/>
            <person name="Liu X."/>
            <person name="Gao L.Z."/>
        </authorList>
    </citation>
    <scope>NUCLEOTIDE SEQUENCE [LARGE SCALE GENOMIC DNA]</scope>
    <source>
        <strain evidence="6">cv. GT1</strain>
        <tissue evidence="5">Leaf</tissue>
    </source>
</reference>
<sequence>MATAHTSHFNTDHHLSRSSCDMSFSGEIGAHRDSSASDFLSGVDLESGVLEGKPHLDGKTERDCRICHLGLEGNERENGAAIDLGCSCKGDLGAAHKKCAETWFKIKGNMICEICGVPAVNVAGEQANEAHSAAAPVSAAPMAPLILGLMAANTDLPPGVDKEQVFGMLAMEMEYKVELFNRLAMACFNKCVDKRYRNLS</sequence>
<dbReference type="AlphaFoldDB" id="A0A6A6KRW6"/>
<evidence type="ECO:0000256" key="2">
    <source>
        <dbReference type="ARBA" id="ARBA00022771"/>
    </source>
</evidence>
<keyword evidence="2" id="KW-0863">Zinc-finger</keyword>
<dbReference type="Gene3D" id="3.30.40.10">
    <property type="entry name" value="Zinc/RING finger domain, C3HC4 (zinc finger)"/>
    <property type="match status" value="1"/>
</dbReference>
<protein>
    <recommendedName>
        <fullName evidence="4">RING-CH-type domain-containing protein</fullName>
    </recommendedName>
</protein>
<proteinExistence type="predicted"/>
<gene>
    <name evidence="5" type="ORF">GH714_035270</name>
</gene>
<dbReference type="SMART" id="SM00744">
    <property type="entry name" value="RINGv"/>
    <property type="match status" value="1"/>
</dbReference>
<dbReference type="Proteomes" id="UP000467840">
    <property type="component" value="Chromosome 2"/>
</dbReference>
<keyword evidence="1" id="KW-0479">Metal-binding</keyword>
<name>A0A6A6KRW6_HEVBR</name>
<feature type="domain" description="RING-CH-type" evidence="4">
    <location>
        <begin position="56"/>
        <end position="122"/>
    </location>
</feature>
<evidence type="ECO:0000313" key="5">
    <source>
        <dbReference type="EMBL" id="KAF2291701.1"/>
    </source>
</evidence>
<evidence type="ECO:0000313" key="6">
    <source>
        <dbReference type="Proteomes" id="UP000467840"/>
    </source>
</evidence>
<dbReference type="SUPFAM" id="SSF57850">
    <property type="entry name" value="RING/U-box"/>
    <property type="match status" value="1"/>
</dbReference>
<dbReference type="GO" id="GO:0008270">
    <property type="term" value="F:zinc ion binding"/>
    <property type="evidence" value="ECO:0007669"/>
    <property type="project" value="UniProtKB-KW"/>
</dbReference>
<evidence type="ECO:0000259" key="4">
    <source>
        <dbReference type="PROSITE" id="PS51292"/>
    </source>
</evidence>
<keyword evidence="3" id="KW-0862">Zinc</keyword>
<organism evidence="5 6">
    <name type="scientific">Hevea brasiliensis</name>
    <name type="common">Para rubber tree</name>
    <name type="synonym">Siphonia brasiliensis</name>
    <dbReference type="NCBI Taxonomy" id="3981"/>
    <lineage>
        <taxon>Eukaryota</taxon>
        <taxon>Viridiplantae</taxon>
        <taxon>Streptophyta</taxon>
        <taxon>Embryophyta</taxon>
        <taxon>Tracheophyta</taxon>
        <taxon>Spermatophyta</taxon>
        <taxon>Magnoliopsida</taxon>
        <taxon>eudicotyledons</taxon>
        <taxon>Gunneridae</taxon>
        <taxon>Pentapetalae</taxon>
        <taxon>rosids</taxon>
        <taxon>fabids</taxon>
        <taxon>Malpighiales</taxon>
        <taxon>Euphorbiaceae</taxon>
        <taxon>Crotonoideae</taxon>
        <taxon>Micrandreae</taxon>
        <taxon>Hevea</taxon>
    </lineage>
</organism>
<dbReference type="PANTHER" id="PTHR46214">
    <property type="entry name" value="ZINC FINGER, RING-CH-TYPE"/>
    <property type="match status" value="1"/>
</dbReference>
<dbReference type="InterPro" id="IPR013083">
    <property type="entry name" value="Znf_RING/FYVE/PHD"/>
</dbReference>
<dbReference type="InterPro" id="IPR011016">
    <property type="entry name" value="Znf_RING-CH"/>
</dbReference>
<dbReference type="PROSITE" id="PS51292">
    <property type="entry name" value="ZF_RING_CH"/>
    <property type="match status" value="1"/>
</dbReference>
<accession>A0A6A6KRW6</accession>
<dbReference type="PANTHER" id="PTHR46214:SF18">
    <property type="entry name" value="RING-CH-TYPE DOMAIN-CONTAINING PROTEIN"/>
    <property type="match status" value="1"/>
</dbReference>
<evidence type="ECO:0000256" key="3">
    <source>
        <dbReference type="ARBA" id="ARBA00022833"/>
    </source>
</evidence>
<dbReference type="EMBL" id="JAAGAX010000015">
    <property type="protein sequence ID" value="KAF2291701.1"/>
    <property type="molecule type" value="Genomic_DNA"/>
</dbReference>